<name>A0A402D3A1_9BACT</name>
<dbReference type="Gene3D" id="1.25.40.10">
    <property type="entry name" value="Tetratricopeptide repeat domain"/>
    <property type="match status" value="2"/>
</dbReference>
<dbReference type="PROSITE" id="PS50005">
    <property type="entry name" value="TPR"/>
    <property type="match status" value="3"/>
</dbReference>
<keyword evidence="2" id="KW-0802">TPR repeat</keyword>
<dbReference type="PANTHER" id="PTHR45586">
    <property type="entry name" value="TPR REPEAT-CONTAINING PROTEIN PA4667"/>
    <property type="match status" value="1"/>
</dbReference>
<dbReference type="Pfam" id="PF13432">
    <property type="entry name" value="TPR_16"/>
    <property type="match status" value="1"/>
</dbReference>
<gene>
    <name evidence="4" type="ORF">CCAX7_005690</name>
</gene>
<proteinExistence type="predicted"/>
<evidence type="ECO:0000313" key="4">
    <source>
        <dbReference type="EMBL" id="BDI28518.1"/>
    </source>
</evidence>
<organism evidence="4 5">
    <name type="scientific">Capsulimonas corticalis</name>
    <dbReference type="NCBI Taxonomy" id="2219043"/>
    <lineage>
        <taxon>Bacteria</taxon>
        <taxon>Bacillati</taxon>
        <taxon>Armatimonadota</taxon>
        <taxon>Armatimonadia</taxon>
        <taxon>Capsulimonadales</taxon>
        <taxon>Capsulimonadaceae</taxon>
        <taxon>Capsulimonas</taxon>
    </lineage>
</organism>
<dbReference type="SUPFAM" id="SSF48452">
    <property type="entry name" value="TPR-like"/>
    <property type="match status" value="1"/>
</dbReference>
<sequence>MFAPWGSDTYGDDILLFEHGLLFGLELAVETAGGMSFADVHEVLGGADKRERPMPALAEADVRALAARAKCDVFVDGMFQCKRDPETGGLTEVIVAMRLFFPKEDKFEAPDALLFHTFQPEGTPAKLTPDYDIFIALQYQLSEALFAALKINPPISFTTDTLQVTPRWDAYELLIKGKRLTQIAENKLGYYEQALQRDPQFFLALYNSAMLYKTQTDYHSARNRLMRAASATEDPRLLGDVYFELGLASIYLGDTKTARNFWEKALEYGGENPSLYVNMAGTYEQEEKWAEARQLNEMALDKFPDFHKAIVNLARLHAMMGQLDQAIPLYERALELQPDDALRHSVLGGCYLAADRIEDARAQFERAVEIDPESDPGKYAQQELTKMGPAKPEGGDDDEGKKKKRWGLW</sequence>
<protein>
    <submittedName>
        <fullName evidence="4">Uncharacterized protein</fullName>
    </submittedName>
</protein>
<dbReference type="InterPro" id="IPR019734">
    <property type="entry name" value="TPR_rpt"/>
</dbReference>
<evidence type="ECO:0000313" key="5">
    <source>
        <dbReference type="Proteomes" id="UP000287394"/>
    </source>
</evidence>
<dbReference type="PROSITE" id="PS50293">
    <property type="entry name" value="TPR_REGION"/>
    <property type="match status" value="1"/>
</dbReference>
<dbReference type="InterPro" id="IPR011990">
    <property type="entry name" value="TPR-like_helical_dom_sf"/>
</dbReference>
<reference evidence="4 5" key="1">
    <citation type="journal article" date="2019" name="Int. J. Syst. Evol. Microbiol.">
        <title>Capsulimonas corticalis gen. nov., sp. nov., an aerobic capsulated bacterium, of a novel bacterial order, Capsulimonadales ord. nov., of the class Armatimonadia of the phylum Armatimonadetes.</title>
        <authorList>
            <person name="Li J."/>
            <person name="Kudo C."/>
            <person name="Tonouchi A."/>
        </authorList>
    </citation>
    <scope>NUCLEOTIDE SEQUENCE [LARGE SCALE GENOMIC DNA]</scope>
    <source>
        <strain evidence="4 5">AX-7</strain>
    </source>
</reference>
<dbReference type="Pfam" id="PF14559">
    <property type="entry name" value="TPR_19"/>
    <property type="match status" value="1"/>
</dbReference>
<dbReference type="AlphaFoldDB" id="A0A402D3A1"/>
<dbReference type="PANTHER" id="PTHR45586:SF1">
    <property type="entry name" value="LIPOPOLYSACCHARIDE ASSEMBLY PROTEIN B"/>
    <property type="match status" value="1"/>
</dbReference>
<dbReference type="Proteomes" id="UP000287394">
    <property type="component" value="Chromosome"/>
</dbReference>
<evidence type="ECO:0000256" key="3">
    <source>
        <dbReference type="SAM" id="MobiDB-lite"/>
    </source>
</evidence>
<dbReference type="SMART" id="SM00028">
    <property type="entry name" value="TPR"/>
    <property type="match status" value="5"/>
</dbReference>
<accession>A0A402D3A1</accession>
<dbReference type="InterPro" id="IPR051012">
    <property type="entry name" value="CellSynth/LPSAsmb/PSIAsmb"/>
</dbReference>
<feature type="region of interest" description="Disordered" evidence="3">
    <location>
        <begin position="370"/>
        <end position="409"/>
    </location>
</feature>
<evidence type="ECO:0000256" key="1">
    <source>
        <dbReference type="ARBA" id="ARBA00022737"/>
    </source>
</evidence>
<dbReference type="KEGG" id="ccot:CCAX7_005690"/>
<evidence type="ECO:0000256" key="2">
    <source>
        <dbReference type="ARBA" id="ARBA00022803"/>
    </source>
</evidence>
<dbReference type="EMBL" id="AP025739">
    <property type="protein sequence ID" value="BDI28518.1"/>
    <property type="molecule type" value="Genomic_DNA"/>
</dbReference>
<keyword evidence="1" id="KW-0677">Repeat</keyword>
<keyword evidence="5" id="KW-1185">Reference proteome</keyword>